<dbReference type="AlphaFoldDB" id="A0A7T8JWC7"/>
<proteinExistence type="predicted"/>
<evidence type="ECO:0000313" key="1">
    <source>
        <dbReference type="EMBL" id="QQP37677.1"/>
    </source>
</evidence>
<dbReference type="PANTHER" id="PTHR46068">
    <property type="entry name" value="PROTEIN CBG27172"/>
    <property type="match status" value="1"/>
</dbReference>
<protein>
    <submittedName>
        <fullName evidence="1">Transposable element tcb2 transposase</fullName>
    </submittedName>
</protein>
<dbReference type="OrthoDB" id="7540217at2759"/>
<dbReference type="GO" id="GO:0003676">
    <property type="term" value="F:nucleic acid binding"/>
    <property type="evidence" value="ECO:0007669"/>
    <property type="project" value="InterPro"/>
</dbReference>
<organism evidence="1 2">
    <name type="scientific">Caligus rogercresseyi</name>
    <name type="common">Sea louse</name>
    <dbReference type="NCBI Taxonomy" id="217165"/>
    <lineage>
        <taxon>Eukaryota</taxon>
        <taxon>Metazoa</taxon>
        <taxon>Ecdysozoa</taxon>
        <taxon>Arthropoda</taxon>
        <taxon>Crustacea</taxon>
        <taxon>Multicrustacea</taxon>
        <taxon>Hexanauplia</taxon>
        <taxon>Copepoda</taxon>
        <taxon>Siphonostomatoida</taxon>
        <taxon>Caligidae</taxon>
        <taxon>Caligus</taxon>
    </lineage>
</organism>
<reference evidence="2" key="1">
    <citation type="submission" date="2021-01" db="EMBL/GenBank/DDBJ databases">
        <title>Caligus Genome Assembly.</title>
        <authorList>
            <person name="Gallardo-Escarate C."/>
        </authorList>
    </citation>
    <scope>NUCLEOTIDE SEQUENCE [LARGE SCALE GENOMIC DNA]</scope>
</reference>
<sequence length="150" mass="17272">MSRATVSRAVKELNIKSYKRSQAHLVTGKMKEVRLRKCKKDEKIFTVDRSNNRQNDRWLAKTKKEVPKSFKTKKSPSVMVLGVVSTAGDVLLHFFKASEKINIDVYLGVLKEVVKPWMDEKASGEVYNGRYLFQQDSGPAHNAKKTQEWR</sequence>
<dbReference type="Proteomes" id="UP000595437">
    <property type="component" value="Chromosome 12"/>
</dbReference>
<evidence type="ECO:0000313" key="2">
    <source>
        <dbReference type="Proteomes" id="UP000595437"/>
    </source>
</evidence>
<dbReference type="Gene3D" id="3.30.420.10">
    <property type="entry name" value="Ribonuclease H-like superfamily/Ribonuclease H"/>
    <property type="match status" value="1"/>
</dbReference>
<name>A0A7T8JWC7_CALRO</name>
<dbReference type="EMBL" id="CP045901">
    <property type="protein sequence ID" value="QQP37677.1"/>
    <property type="molecule type" value="Genomic_DNA"/>
</dbReference>
<keyword evidence="2" id="KW-1185">Reference proteome</keyword>
<dbReference type="PANTHER" id="PTHR46068:SF1">
    <property type="entry name" value="TRANSPOSASE IS30-LIKE HTH DOMAIN-CONTAINING PROTEIN"/>
    <property type="match status" value="1"/>
</dbReference>
<gene>
    <name evidence="1" type="ORF">FKW44_018041</name>
</gene>
<accession>A0A7T8JWC7</accession>
<dbReference type="InterPro" id="IPR036397">
    <property type="entry name" value="RNaseH_sf"/>
</dbReference>